<reference evidence="1 2" key="1">
    <citation type="journal article" date="2023" name="Antonie Van Leeuwenhoek">
        <title>Mesoterricola silvestris gen. nov., sp. nov., Mesoterricola sediminis sp. nov., Geothrix oryzae sp. nov., Geothrix edaphica sp. nov., Geothrix rubra sp. nov., and Geothrix limicola sp. nov., six novel members of Acidobacteriota isolated from soils.</title>
        <authorList>
            <person name="Itoh H."/>
            <person name="Sugisawa Y."/>
            <person name="Mise K."/>
            <person name="Xu Z."/>
            <person name="Kuniyasu M."/>
            <person name="Ushijima N."/>
            <person name="Kawano K."/>
            <person name="Kobayashi E."/>
            <person name="Shiratori Y."/>
            <person name="Masuda Y."/>
            <person name="Senoo K."/>
        </authorList>
    </citation>
    <scope>NUCLEOTIDE SEQUENCE [LARGE SCALE GENOMIC DNA]</scope>
    <source>
        <strain evidence="1 2">Red803</strain>
    </source>
</reference>
<comment type="caution">
    <text evidence="1">The sequence shown here is derived from an EMBL/GenBank/DDBJ whole genome shotgun (WGS) entry which is preliminary data.</text>
</comment>
<sequence length="153" mass="16539">MLPLSQTAGYAVLALSCLEDPGGDPALVQDVAARTGIPRAYLSKLMNSLAHKGLIKAKRGNKGGVILAQPAGEISLDVIADAVDGEAWRNGCLLGFSSCSDERGCPTHAFWKEERERIHAHLKQNTLADIARFERSSRTWRLMDSLLPDSVSP</sequence>
<dbReference type="InterPro" id="IPR030489">
    <property type="entry name" value="TR_Rrf2-type_CS"/>
</dbReference>
<name>A0ABQ5Q8B8_9BACT</name>
<proteinExistence type="predicted"/>
<dbReference type="PANTHER" id="PTHR33221">
    <property type="entry name" value="WINGED HELIX-TURN-HELIX TRANSCRIPTIONAL REGULATOR, RRF2 FAMILY"/>
    <property type="match status" value="1"/>
</dbReference>
<dbReference type="Gene3D" id="1.10.10.10">
    <property type="entry name" value="Winged helix-like DNA-binding domain superfamily/Winged helix DNA-binding domain"/>
    <property type="match status" value="1"/>
</dbReference>
<dbReference type="RefSeq" id="WP_285726673.1">
    <property type="nucleotide sequence ID" value="NZ_BSDD01000005.1"/>
</dbReference>
<accession>A0ABQ5Q8B8</accession>
<dbReference type="SUPFAM" id="SSF46785">
    <property type="entry name" value="Winged helix' DNA-binding domain"/>
    <property type="match status" value="1"/>
</dbReference>
<keyword evidence="2" id="KW-1185">Reference proteome</keyword>
<dbReference type="InterPro" id="IPR036388">
    <property type="entry name" value="WH-like_DNA-bd_sf"/>
</dbReference>
<dbReference type="PROSITE" id="PS51197">
    <property type="entry name" value="HTH_RRF2_2"/>
    <property type="match status" value="1"/>
</dbReference>
<evidence type="ECO:0008006" key="3">
    <source>
        <dbReference type="Google" id="ProtNLM"/>
    </source>
</evidence>
<dbReference type="InterPro" id="IPR000944">
    <property type="entry name" value="Tscrpt_reg_Rrf2"/>
</dbReference>
<protein>
    <recommendedName>
        <fullName evidence="3">Rrf2 family transcriptional regulator</fullName>
    </recommendedName>
</protein>
<dbReference type="InterPro" id="IPR036390">
    <property type="entry name" value="WH_DNA-bd_sf"/>
</dbReference>
<dbReference type="EMBL" id="BSDD01000005">
    <property type="protein sequence ID" value="GLH70932.1"/>
    <property type="molecule type" value="Genomic_DNA"/>
</dbReference>
<dbReference type="PROSITE" id="PS01332">
    <property type="entry name" value="HTH_RRF2_1"/>
    <property type="match status" value="1"/>
</dbReference>
<dbReference type="Proteomes" id="UP001165089">
    <property type="component" value="Unassembled WGS sequence"/>
</dbReference>
<gene>
    <name evidence="1" type="ORF">GETHPA_24650</name>
</gene>
<dbReference type="Pfam" id="PF02082">
    <property type="entry name" value="Rrf2"/>
    <property type="match status" value="1"/>
</dbReference>
<dbReference type="NCBIfam" id="TIGR00738">
    <property type="entry name" value="rrf2_super"/>
    <property type="match status" value="1"/>
</dbReference>
<dbReference type="PANTHER" id="PTHR33221:SF15">
    <property type="entry name" value="HTH-TYPE TRANSCRIPTIONAL REGULATOR YWGB-RELATED"/>
    <property type="match status" value="1"/>
</dbReference>
<evidence type="ECO:0000313" key="2">
    <source>
        <dbReference type="Proteomes" id="UP001165089"/>
    </source>
</evidence>
<evidence type="ECO:0000313" key="1">
    <source>
        <dbReference type="EMBL" id="GLH70932.1"/>
    </source>
</evidence>
<organism evidence="1 2">
    <name type="scientific">Geothrix rubra</name>
    <dbReference type="NCBI Taxonomy" id="2927977"/>
    <lineage>
        <taxon>Bacteria</taxon>
        <taxon>Pseudomonadati</taxon>
        <taxon>Acidobacteriota</taxon>
        <taxon>Holophagae</taxon>
        <taxon>Holophagales</taxon>
        <taxon>Holophagaceae</taxon>
        <taxon>Geothrix</taxon>
    </lineage>
</organism>